<dbReference type="KEGG" id="hjo:AY555_10480"/>
<sequence>MAHDQNGTGPLLRTGSLRDFCMLGISGTSLFSTALQMRSTIRRQIGEDVASLMAIPQIRADGVTIDWYAPAGSRVIPWSAATLQEQQAVLPRLQSARHRVSSHVGLLADRPAMSRDLELFARLLPFALFIPDETHIYLVDGQPVVTFWGFSLLAVPGGKDVLVCLSLSPAQTTPASVPTADRAGLGWPWWLWFLLAAPLALLFLLLLIWFMRWWALSLPEEKRGLLPSWLSGTVLEEQHSIIPFLPFRQAVVVDGASGKAVALDPGQGDMTATSPPGGTEQPVEPDKDSLSESSSADRADETDTSGSSPEEGSLPPSVSPDKASSGAEALHIPPEALQSGQTDFLNGTWRSHTGLVDGATSLPLDVEYSFDKGAGTMTIRRGDGVVCIGPGNARMDQGRLHIDQAEPVRCPDGREFAPSQVVCDRDINGEARCQGINPDGARYHVDIGRQSGH</sequence>
<keyword evidence="2" id="KW-1133">Transmembrane helix</keyword>
<name>A0A143DGN1_9PROT</name>
<dbReference type="OrthoDB" id="5448848at2"/>
<dbReference type="GeneID" id="53317576"/>
<keyword evidence="4" id="KW-1185">Reference proteome</keyword>
<evidence type="ECO:0000313" key="4">
    <source>
        <dbReference type="Proteomes" id="UP000076066"/>
    </source>
</evidence>
<dbReference type="RefSeq" id="WP_066137095.1">
    <property type="nucleotide sequence ID" value="NZ_CP014527.1"/>
</dbReference>
<organism evidence="3 4">
    <name type="scientific">Haematospirillum jordaniae</name>
    <dbReference type="NCBI Taxonomy" id="1549855"/>
    <lineage>
        <taxon>Bacteria</taxon>
        <taxon>Pseudomonadati</taxon>
        <taxon>Pseudomonadota</taxon>
        <taxon>Alphaproteobacteria</taxon>
        <taxon>Rhodospirillales</taxon>
        <taxon>Novispirillaceae</taxon>
        <taxon>Haematospirillum</taxon>
    </lineage>
</organism>
<dbReference type="InterPro" id="IPR047774">
    <property type="entry name" value="SrfA-like"/>
</dbReference>
<evidence type="ECO:0000313" key="3">
    <source>
        <dbReference type="EMBL" id="AMW35796.1"/>
    </source>
</evidence>
<dbReference type="EMBL" id="CP014527">
    <property type="protein sequence ID" value="AMW35796.1"/>
    <property type="molecule type" value="Genomic_DNA"/>
</dbReference>
<keyword evidence="2" id="KW-0812">Transmembrane</keyword>
<reference evidence="3 4" key="1">
    <citation type="submission" date="2016-02" db="EMBL/GenBank/DDBJ databases">
        <title>Complete Genome of H5569, the type strain of the newly described species Haematospirillium jordaniae.</title>
        <authorList>
            <person name="Nicholson A.C."/>
            <person name="Humrighouse B.W."/>
            <person name="Loparov V."/>
            <person name="McQuiston J.R."/>
        </authorList>
    </citation>
    <scope>NUCLEOTIDE SEQUENCE [LARGE SCALE GENOMIC DNA]</scope>
    <source>
        <strain evidence="3 4">H5569</strain>
        <plasmid evidence="4">Plasmid unnamed 2</plasmid>
    </source>
</reference>
<feature type="compositionally biased region" description="Basic and acidic residues" evidence="1">
    <location>
        <begin position="284"/>
        <end position="301"/>
    </location>
</feature>
<feature type="transmembrane region" description="Helical" evidence="2">
    <location>
        <begin position="189"/>
        <end position="210"/>
    </location>
</feature>
<evidence type="ECO:0000256" key="2">
    <source>
        <dbReference type="SAM" id="Phobius"/>
    </source>
</evidence>
<protein>
    <submittedName>
        <fullName evidence="3">Uncharacterized protein</fullName>
    </submittedName>
</protein>
<dbReference type="NCBIfam" id="NF040486">
    <property type="entry name" value="SrfA_fam"/>
    <property type="match status" value="1"/>
</dbReference>
<gene>
    <name evidence="3" type="ORF">AY555_10480</name>
</gene>
<proteinExistence type="predicted"/>
<keyword evidence="2" id="KW-0472">Membrane</keyword>
<keyword evidence="3" id="KW-0614">Plasmid</keyword>
<feature type="region of interest" description="Disordered" evidence="1">
    <location>
        <begin position="262"/>
        <end position="327"/>
    </location>
</feature>
<accession>A0A143DGN1</accession>
<geneLocation type="plasmid" evidence="3 4">
    <name>unnamed 2</name>
</geneLocation>
<evidence type="ECO:0000256" key="1">
    <source>
        <dbReference type="SAM" id="MobiDB-lite"/>
    </source>
</evidence>
<feature type="compositionally biased region" description="Low complexity" evidence="1">
    <location>
        <begin position="305"/>
        <end position="320"/>
    </location>
</feature>
<dbReference type="AlphaFoldDB" id="A0A143DGN1"/>
<dbReference type="Proteomes" id="UP000076066">
    <property type="component" value="Plasmid unnamed 2"/>
</dbReference>